<comment type="caution">
    <text evidence="2">The sequence shown here is derived from an EMBL/GenBank/DDBJ whole genome shotgun (WGS) entry which is preliminary data.</text>
</comment>
<keyword evidence="1" id="KW-0472">Membrane</keyword>
<keyword evidence="3" id="KW-1185">Reference proteome</keyword>
<evidence type="ECO:0000313" key="2">
    <source>
        <dbReference type="EMBL" id="GAX91261.1"/>
    </source>
</evidence>
<keyword evidence="1" id="KW-0812">Transmembrane</keyword>
<dbReference type="RefSeq" id="WP_096182983.1">
    <property type="nucleotide sequence ID" value="NZ_BDUF01000086.1"/>
</dbReference>
<protein>
    <submittedName>
        <fullName evidence="2">Uncharacterized protein</fullName>
    </submittedName>
</protein>
<name>A0A292YQS6_9BACL</name>
<gene>
    <name evidence="2" type="ORF">EFBL_2927</name>
</gene>
<sequence>MAVSYHYAKQFVGRSVCAHCIDGSKYYGIVRGVRPDGIWLDVPERGVLAGGDFEKLKTITADRPEENKVETVQFGFRRFFFPFFFLLALTPFFFRRRFFI</sequence>
<proteinExistence type="predicted"/>
<feature type="transmembrane region" description="Helical" evidence="1">
    <location>
        <begin position="76"/>
        <end position="94"/>
    </location>
</feature>
<dbReference type="OrthoDB" id="2382305at2"/>
<keyword evidence="1" id="KW-1133">Transmembrane helix</keyword>
<dbReference type="EMBL" id="BDUF01000086">
    <property type="protein sequence ID" value="GAX91261.1"/>
    <property type="molecule type" value="Genomic_DNA"/>
</dbReference>
<accession>A0A292YQS6</accession>
<dbReference type="AlphaFoldDB" id="A0A292YQS6"/>
<evidence type="ECO:0000313" key="3">
    <source>
        <dbReference type="Proteomes" id="UP000217785"/>
    </source>
</evidence>
<evidence type="ECO:0000256" key="1">
    <source>
        <dbReference type="SAM" id="Phobius"/>
    </source>
</evidence>
<dbReference type="Proteomes" id="UP000217785">
    <property type="component" value="Unassembled WGS sequence"/>
</dbReference>
<reference evidence="3" key="1">
    <citation type="submission" date="2017-07" db="EMBL/GenBank/DDBJ databases">
        <title>Draft genome sequence of Effusibacillus lacus strain skLN1.</title>
        <authorList>
            <person name="Watanabe M."/>
            <person name="Kojima H."/>
            <person name="Fukui M."/>
        </authorList>
    </citation>
    <scope>NUCLEOTIDE SEQUENCE [LARGE SCALE GENOMIC DNA]</scope>
    <source>
        <strain evidence="3">skLN1</strain>
    </source>
</reference>
<organism evidence="2 3">
    <name type="scientific">Effusibacillus lacus</name>
    <dbReference type="NCBI Taxonomy" id="1348429"/>
    <lineage>
        <taxon>Bacteria</taxon>
        <taxon>Bacillati</taxon>
        <taxon>Bacillota</taxon>
        <taxon>Bacilli</taxon>
        <taxon>Bacillales</taxon>
        <taxon>Alicyclobacillaceae</taxon>
        <taxon>Effusibacillus</taxon>
    </lineage>
</organism>